<dbReference type="EMBL" id="CP017448">
    <property type="protein sequence ID" value="AOV16210.1"/>
    <property type="molecule type" value="Genomic_DNA"/>
</dbReference>
<evidence type="ECO:0000313" key="1">
    <source>
        <dbReference type="EMBL" id="AOV16210.1"/>
    </source>
</evidence>
<dbReference type="Proteomes" id="UP000095342">
    <property type="component" value="Chromosome"/>
</dbReference>
<evidence type="ECO:0000313" key="2">
    <source>
        <dbReference type="Proteomes" id="UP000095342"/>
    </source>
</evidence>
<gene>
    <name evidence="1" type="ORF">BJI67_03210</name>
</gene>
<accession>A0A1D8K5I4</accession>
<keyword evidence="2" id="KW-1185">Reference proteome</keyword>
<reference evidence="1 2" key="1">
    <citation type="submission" date="2016-09" db="EMBL/GenBank/DDBJ databases">
        <title>Acidihalobacter prosperus V6 (DSM14174).</title>
        <authorList>
            <person name="Khaleque H.N."/>
            <person name="Ramsay J.P."/>
            <person name="Murphy R.J.T."/>
            <person name="Kaksonen A.H."/>
            <person name="Boxall N.J."/>
            <person name="Watkin E.L.J."/>
        </authorList>
    </citation>
    <scope>NUCLEOTIDE SEQUENCE [LARGE SCALE GENOMIC DNA]</scope>
    <source>
        <strain evidence="1 2">V6</strain>
    </source>
</reference>
<protein>
    <recommendedName>
        <fullName evidence="3">AB hydrolase-1 domain-containing protein</fullName>
    </recommendedName>
</protein>
<name>A0A1D8K5I4_9GAMM</name>
<dbReference type="KEGG" id="aaeo:BJI67_03210"/>
<sequence>MRQVLIVHGWSDTSRSFRPLVEFLRAHGYQAVTLWLGDYISLDDDVRIVDVAKRLEAVVREKLAGGELVTPST</sequence>
<evidence type="ECO:0008006" key="3">
    <source>
        <dbReference type="Google" id="ProtNLM"/>
    </source>
</evidence>
<dbReference type="Gene3D" id="3.40.50.1820">
    <property type="entry name" value="alpha/beta hydrolase"/>
    <property type="match status" value="1"/>
</dbReference>
<organism evidence="1 2">
    <name type="scientific">Acidihalobacter aeolianus</name>
    <dbReference type="NCBI Taxonomy" id="2792603"/>
    <lineage>
        <taxon>Bacteria</taxon>
        <taxon>Pseudomonadati</taxon>
        <taxon>Pseudomonadota</taxon>
        <taxon>Gammaproteobacteria</taxon>
        <taxon>Chromatiales</taxon>
        <taxon>Ectothiorhodospiraceae</taxon>
        <taxon>Acidihalobacter</taxon>
    </lineage>
</organism>
<dbReference type="AlphaFoldDB" id="A0A1D8K5I4"/>
<dbReference type="InterPro" id="IPR029058">
    <property type="entry name" value="AB_hydrolase_fold"/>
</dbReference>
<proteinExistence type="predicted"/>
<dbReference type="RefSeq" id="WP_070071804.1">
    <property type="nucleotide sequence ID" value="NZ_CP017448.1"/>
</dbReference>
<dbReference type="SUPFAM" id="SSF53474">
    <property type="entry name" value="alpha/beta-Hydrolases"/>
    <property type="match status" value="1"/>
</dbReference>